<dbReference type="RefSeq" id="WP_157552438.1">
    <property type="nucleotide sequence ID" value="NZ_JABELX010000004.1"/>
</dbReference>
<proteinExistence type="predicted"/>
<dbReference type="EMBL" id="JABELX010000004">
    <property type="protein sequence ID" value="NNH70545.1"/>
    <property type="molecule type" value="Genomic_DNA"/>
</dbReference>
<sequence length="111" mass="12003">MRHGFAPDLTLDRIGSQPAAFHTSLTLAVLGAAIVVLVAALVGSRTLAWLGVLTGLAGLAALSWRLNAQFDQQLRDYYRHLFTRAWGLYLLGGGLVVALLALLAPRERLPR</sequence>
<keyword evidence="1" id="KW-1133">Transmembrane helix</keyword>
<feature type="transmembrane region" description="Helical" evidence="1">
    <location>
        <begin position="86"/>
        <end position="104"/>
    </location>
</feature>
<name>A0A849C2K5_9NOCA</name>
<accession>A0A849C2K5</accession>
<protein>
    <submittedName>
        <fullName evidence="2">Uncharacterized protein</fullName>
    </submittedName>
</protein>
<evidence type="ECO:0000313" key="2">
    <source>
        <dbReference type="EMBL" id="NNH70545.1"/>
    </source>
</evidence>
<reference evidence="2 3" key="1">
    <citation type="submission" date="2020-05" db="EMBL/GenBank/DDBJ databases">
        <title>MicrobeNet Type strains.</title>
        <authorList>
            <person name="Nicholson A.C."/>
        </authorList>
    </citation>
    <scope>NUCLEOTIDE SEQUENCE [LARGE SCALE GENOMIC DNA]</scope>
    <source>
        <strain evidence="2 3">JCM 3224</strain>
    </source>
</reference>
<gene>
    <name evidence="2" type="ORF">HLB23_11845</name>
</gene>
<evidence type="ECO:0000256" key="1">
    <source>
        <dbReference type="SAM" id="Phobius"/>
    </source>
</evidence>
<dbReference type="Proteomes" id="UP000586827">
    <property type="component" value="Unassembled WGS sequence"/>
</dbReference>
<feature type="transmembrane region" description="Helical" evidence="1">
    <location>
        <begin position="47"/>
        <end position="66"/>
    </location>
</feature>
<dbReference type="AlphaFoldDB" id="A0A849C2K5"/>
<keyword evidence="1" id="KW-0472">Membrane</keyword>
<organism evidence="2 3">
    <name type="scientific">Nocardia uniformis</name>
    <dbReference type="NCBI Taxonomy" id="53432"/>
    <lineage>
        <taxon>Bacteria</taxon>
        <taxon>Bacillati</taxon>
        <taxon>Actinomycetota</taxon>
        <taxon>Actinomycetes</taxon>
        <taxon>Mycobacteriales</taxon>
        <taxon>Nocardiaceae</taxon>
        <taxon>Nocardia</taxon>
    </lineage>
</organism>
<keyword evidence="3" id="KW-1185">Reference proteome</keyword>
<keyword evidence="1" id="KW-0812">Transmembrane</keyword>
<evidence type="ECO:0000313" key="3">
    <source>
        <dbReference type="Proteomes" id="UP000586827"/>
    </source>
</evidence>
<feature type="transmembrane region" description="Helical" evidence="1">
    <location>
        <begin position="20"/>
        <end position="42"/>
    </location>
</feature>
<comment type="caution">
    <text evidence="2">The sequence shown here is derived from an EMBL/GenBank/DDBJ whole genome shotgun (WGS) entry which is preliminary data.</text>
</comment>